<accession>A0ABP2BEC0</accession>
<comment type="caution">
    <text evidence="1">The sequence shown here is derived from an EMBL/GenBank/DDBJ whole genome shotgun (WGS) entry which is preliminary data.</text>
</comment>
<proteinExistence type="predicted"/>
<sequence>MRQMRDPSLPATLLHADRGDIQHFFNFFLSWAKISRPRMGPAMGLCYIFARIITKKPIMTINRSS</sequence>
<evidence type="ECO:0000313" key="2">
    <source>
        <dbReference type="Proteomes" id="UP000191812"/>
    </source>
</evidence>
<dbReference type="Proteomes" id="UP000191812">
    <property type="component" value="Unassembled WGS sequence"/>
</dbReference>
<protein>
    <submittedName>
        <fullName evidence="1">Uncharacterized protein</fullName>
    </submittedName>
</protein>
<name>A0ABP2BEC0_9HYPH</name>
<dbReference type="EMBL" id="FBWH01000014">
    <property type="protein sequence ID" value="CUX20927.1"/>
    <property type="molecule type" value="Genomic_DNA"/>
</dbReference>
<gene>
    <name evidence="1" type="ORF">AGR13a_Cc210132</name>
</gene>
<evidence type="ECO:0000313" key="1">
    <source>
        <dbReference type="EMBL" id="CUX20927.1"/>
    </source>
</evidence>
<organism evidence="1 2">
    <name type="scientific">Agrobacterium genomosp. 13 str. CFBP 6927</name>
    <dbReference type="NCBI Taxonomy" id="1183428"/>
    <lineage>
        <taxon>Bacteria</taxon>
        <taxon>Pseudomonadati</taxon>
        <taxon>Pseudomonadota</taxon>
        <taxon>Alphaproteobacteria</taxon>
        <taxon>Hyphomicrobiales</taxon>
        <taxon>Rhizobiaceae</taxon>
        <taxon>Rhizobium/Agrobacterium group</taxon>
        <taxon>Agrobacterium</taxon>
        <taxon>Agrobacterium tumefaciens complex</taxon>
    </lineage>
</organism>
<keyword evidence="2" id="KW-1185">Reference proteome</keyword>
<reference evidence="1 2" key="1">
    <citation type="submission" date="2016-01" db="EMBL/GenBank/DDBJ databases">
        <authorList>
            <person name="Regsiter A."/>
            <person name="william w."/>
        </authorList>
    </citation>
    <scope>NUCLEOTIDE SEQUENCE [LARGE SCALE GENOMIC DNA]</scope>
    <source>
        <strain evidence="1 2">CFBP 6927</strain>
    </source>
</reference>